<feature type="transmembrane region" description="Helical" evidence="1">
    <location>
        <begin position="201"/>
        <end position="221"/>
    </location>
</feature>
<feature type="transmembrane region" description="Helical" evidence="1">
    <location>
        <begin position="12"/>
        <end position="34"/>
    </location>
</feature>
<keyword evidence="1" id="KW-0472">Membrane</keyword>
<keyword evidence="1" id="KW-0812">Transmembrane</keyword>
<protein>
    <submittedName>
        <fullName evidence="2">Uncharacterized protein</fullName>
    </submittedName>
</protein>
<comment type="caution">
    <text evidence="2">The sequence shown here is derived from an EMBL/GenBank/DDBJ whole genome shotgun (WGS) entry which is preliminary data.</text>
</comment>
<reference evidence="2" key="1">
    <citation type="submission" date="2020-10" db="EMBL/GenBank/DDBJ databases">
        <authorList>
            <person name="Gilroy R."/>
        </authorList>
    </citation>
    <scope>NUCLEOTIDE SEQUENCE</scope>
    <source>
        <strain evidence="2">CHK147-3167</strain>
    </source>
</reference>
<organism evidence="2 3">
    <name type="scientific">Candidatus Coprosoma intestinipullorum</name>
    <dbReference type="NCBI Taxonomy" id="2840752"/>
    <lineage>
        <taxon>Bacteria</taxon>
        <taxon>Bacillati</taxon>
        <taxon>Bacillota</taxon>
        <taxon>Bacillota incertae sedis</taxon>
        <taxon>Candidatus Coprosoma</taxon>
    </lineage>
</organism>
<feature type="transmembrane region" description="Helical" evidence="1">
    <location>
        <begin position="233"/>
        <end position="263"/>
    </location>
</feature>
<dbReference type="Proteomes" id="UP000886786">
    <property type="component" value="Unassembled WGS sequence"/>
</dbReference>
<sequence>MDKEINKKIMIKIIEITINILFWLFIIYTLITNFDTNYLVDTFDFISSYDPNILLFIITMLAKIILDLILKIPLTFILLIMYIFYIVYRKKYKKKETYIINEFNMQERKKELSEIIKDCSPLVLSYIKNYKLTDKALTSARIIINQKQERNEKLTLNEKYIVNCDTHKTKIDQDRLEREVVKDCKNKKLISKRKFFTKKGIIFLTFWIILMIISFVSNLTWEKMNVEGAIFEIYLQLLAALLNIIPFGVIPLIGLVYFIPYILENSKNYLYKTPKAKTINTKLSSLKYFIICLPYMDRKYEKEIKDWPEFEAYETLFKN</sequence>
<gene>
    <name evidence="2" type="ORF">IAB27_04720</name>
</gene>
<evidence type="ECO:0000256" key="1">
    <source>
        <dbReference type="SAM" id="Phobius"/>
    </source>
</evidence>
<name>A0A9D0ZR05_9FIRM</name>
<evidence type="ECO:0000313" key="3">
    <source>
        <dbReference type="Proteomes" id="UP000886786"/>
    </source>
</evidence>
<keyword evidence="1" id="KW-1133">Transmembrane helix</keyword>
<accession>A0A9D0ZR05</accession>
<reference evidence="2" key="2">
    <citation type="journal article" date="2021" name="PeerJ">
        <title>Extensive microbial diversity within the chicken gut microbiome revealed by metagenomics and culture.</title>
        <authorList>
            <person name="Gilroy R."/>
            <person name="Ravi A."/>
            <person name="Getino M."/>
            <person name="Pursley I."/>
            <person name="Horton D.L."/>
            <person name="Alikhan N.F."/>
            <person name="Baker D."/>
            <person name="Gharbi K."/>
            <person name="Hall N."/>
            <person name="Watson M."/>
            <person name="Adriaenssens E.M."/>
            <person name="Foster-Nyarko E."/>
            <person name="Jarju S."/>
            <person name="Secka A."/>
            <person name="Antonio M."/>
            <person name="Oren A."/>
            <person name="Chaudhuri R.R."/>
            <person name="La Ragione R."/>
            <person name="Hildebrand F."/>
            <person name="Pallen M.J."/>
        </authorList>
    </citation>
    <scope>NUCLEOTIDE SEQUENCE</scope>
    <source>
        <strain evidence="2">CHK147-3167</strain>
    </source>
</reference>
<dbReference type="AlphaFoldDB" id="A0A9D0ZR05"/>
<feature type="transmembrane region" description="Helical" evidence="1">
    <location>
        <begin position="54"/>
        <end position="87"/>
    </location>
</feature>
<dbReference type="EMBL" id="DVFV01000088">
    <property type="protein sequence ID" value="HIQ90908.1"/>
    <property type="molecule type" value="Genomic_DNA"/>
</dbReference>
<evidence type="ECO:0000313" key="2">
    <source>
        <dbReference type="EMBL" id="HIQ90908.1"/>
    </source>
</evidence>
<proteinExistence type="predicted"/>